<evidence type="ECO:0000313" key="1">
    <source>
        <dbReference type="EMBL" id="KHN70315.1"/>
    </source>
</evidence>
<dbReference type="AlphaFoldDB" id="A0A0B2UMZ5"/>
<dbReference type="OrthoDB" id="2190781at2759"/>
<keyword evidence="2" id="KW-1185">Reference proteome</keyword>
<accession>A0A0B2UMZ5</accession>
<organism evidence="1 2">
    <name type="scientific">Ordospora colligata OC4</name>
    <dbReference type="NCBI Taxonomy" id="1354746"/>
    <lineage>
        <taxon>Eukaryota</taxon>
        <taxon>Fungi</taxon>
        <taxon>Fungi incertae sedis</taxon>
        <taxon>Microsporidia</taxon>
        <taxon>Ordosporidae</taxon>
        <taxon>Ordospora</taxon>
    </lineage>
</organism>
<dbReference type="Proteomes" id="UP000031056">
    <property type="component" value="Unassembled WGS sequence"/>
</dbReference>
<dbReference type="HOGENOM" id="CLU_208698_0_0_1"/>
<comment type="caution">
    <text evidence="1">The sequence shown here is derived from an EMBL/GenBank/DDBJ whole genome shotgun (WGS) entry which is preliminary data.</text>
</comment>
<dbReference type="VEuPathDB" id="MicrosporidiaDB:M896_021540"/>
<dbReference type="InParanoid" id="A0A0B2UMZ5"/>
<evidence type="ECO:0000313" key="2">
    <source>
        <dbReference type="Proteomes" id="UP000031056"/>
    </source>
</evidence>
<protein>
    <submittedName>
        <fullName evidence="1">Uncharacterized protein</fullName>
    </submittedName>
</protein>
<proteinExistence type="predicted"/>
<dbReference type="EMBL" id="JOKQ01000002">
    <property type="protein sequence ID" value="KHN70315.1"/>
    <property type="molecule type" value="Genomic_DNA"/>
</dbReference>
<gene>
    <name evidence="1" type="ORF">M896_021540</name>
</gene>
<dbReference type="RefSeq" id="XP_014564357.1">
    <property type="nucleotide sequence ID" value="XM_014708871.1"/>
</dbReference>
<dbReference type="GeneID" id="26261249"/>
<name>A0A0B2UMZ5_9MICR</name>
<sequence>MSTSIQERKTKLLKRLEFTLGITSSTLLDINSVLKRITEANSHLEKVADTYSIWSAKISSFQ</sequence>
<reference evidence="1 2" key="1">
    <citation type="journal article" date="2014" name="MBio">
        <title>The Ordospora colligata genome; evolution of extreme reduction in microsporidia and host-to-parasite horizontal gene transfer.</title>
        <authorList>
            <person name="Pombert J.-F."/>
            <person name="Haag K.L."/>
            <person name="Beidas S."/>
            <person name="Ebert D."/>
            <person name="Keeling P.J."/>
        </authorList>
    </citation>
    <scope>NUCLEOTIDE SEQUENCE [LARGE SCALE GENOMIC DNA]</scope>
    <source>
        <strain evidence="1 2">OC4</strain>
    </source>
</reference>